<keyword evidence="5 8" id="KW-1133">Transmembrane helix</keyword>
<dbReference type="GO" id="GO:0005886">
    <property type="term" value="C:plasma membrane"/>
    <property type="evidence" value="ECO:0007669"/>
    <property type="project" value="UniProtKB-SubCell"/>
</dbReference>
<dbReference type="InterPro" id="IPR003445">
    <property type="entry name" value="Cat_transpt"/>
</dbReference>
<keyword evidence="2" id="KW-0813">Transport</keyword>
<evidence type="ECO:0000256" key="4">
    <source>
        <dbReference type="ARBA" id="ARBA00022692"/>
    </source>
</evidence>
<dbReference type="Pfam" id="PF02386">
    <property type="entry name" value="TrkH"/>
    <property type="match status" value="1"/>
</dbReference>
<reference evidence="10" key="1">
    <citation type="submission" date="2018-11" db="EMBL/GenBank/DDBJ databases">
        <title>Proposal to divide the Flavobacteriaceae and reorganize its genera based on Amino Acid Identity values calculated from whole genome sequences.</title>
        <authorList>
            <person name="Nicholson A.C."/>
            <person name="Gulvik C.A."/>
            <person name="Whitney A.M."/>
            <person name="Humrighouse B.W."/>
            <person name="Bell M."/>
            <person name="Holmes B."/>
            <person name="Steigerwalt A.G."/>
            <person name="Villarma A."/>
            <person name="Sheth M."/>
            <person name="Batra D."/>
            <person name="Pryor J."/>
            <person name="Bernardet J.-F."/>
            <person name="Hugo C."/>
            <person name="Kampfer P."/>
            <person name="Newman J.D."/>
            <person name="McQuiston J.R."/>
        </authorList>
    </citation>
    <scope>NUCLEOTIDE SEQUENCE [LARGE SCALE GENOMIC DNA]</scope>
    <source>
        <strain evidence="10">G0081</strain>
    </source>
</reference>
<dbReference type="GO" id="GO:0008324">
    <property type="term" value="F:monoatomic cation transmembrane transporter activity"/>
    <property type="evidence" value="ECO:0007669"/>
    <property type="project" value="InterPro"/>
</dbReference>
<evidence type="ECO:0000256" key="2">
    <source>
        <dbReference type="ARBA" id="ARBA00022448"/>
    </source>
</evidence>
<gene>
    <name evidence="9" type="ORF">EIB73_10930</name>
</gene>
<organism evidence="9 10">
    <name type="scientific">Kaistella carnis</name>
    <dbReference type="NCBI Taxonomy" id="1241979"/>
    <lineage>
        <taxon>Bacteria</taxon>
        <taxon>Pseudomonadati</taxon>
        <taxon>Bacteroidota</taxon>
        <taxon>Flavobacteriia</taxon>
        <taxon>Flavobacteriales</taxon>
        <taxon>Weeksellaceae</taxon>
        <taxon>Chryseobacterium group</taxon>
        <taxon>Kaistella</taxon>
    </lineage>
</organism>
<name>A0A3G8XJI1_9FLAO</name>
<dbReference type="AlphaFoldDB" id="A0A3G8XJI1"/>
<feature type="transmembrane region" description="Helical" evidence="8">
    <location>
        <begin position="192"/>
        <end position="214"/>
    </location>
</feature>
<comment type="subcellular location">
    <subcellularLocation>
        <location evidence="1">Cell membrane</location>
        <topology evidence="1">Multi-pass membrane protein</topology>
    </subcellularLocation>
</comment>
<feature type="transmembrane region" description="Helical" evidence="8">
    <location>
        <begin position="422"/>
        <end position="441"/>
    </location>
</feature>
<evidence type="ECO:0000256" key="6">
    <source>
        <dbReference type="ARBA" id="ARBA00023065"/>
    </source>
</evidence>
<feature type="transmembrane region" description="Helical" evidence="8">
    <location>
        <begin position="67"/>
        <end position="84"/>
    </location>
</feature>
<dbReference type="PANTHER" id="PTHR32024:SF1">
    <property type="entry name" value="KTR SYSTEM POTASSIUM UPTAKE PROTEIN B"/>
    <property type="match status" value="1"/>
</dbReference>
<dbReference type="Proteomes" id="UP000270185">
    <property type="component" value="Chromosome"/>
</dbReference>
<feature type="transmembrane region" description="Helical" evidence="8">
    <location>
        <begin position="133"/>
        <end position="152"/>
    </location>
</feature>
<keyword evidence="10" id="KW-1185">Reference proteome</keyword>
<proteinExistence type="predicted"/>
<feature type="transmembrane region" description="Helical" evidence="8">
    <location>
        <begin position="487"/>
        <end position="508"/>
    </location>
</feature>
<evidence type="ECO:0000256" key="1">
    <source>
        <dbReference type="ARBA" id="ARBA00004651"/>
    </source>
</evidence>
<dbReference type="KEGG" id="ccas:EIB73_10930"/>
<dbReference type="EMBL" id="CP034159">
    <property type="protein sequence ID" value="AZI33665.1"/>
    <property type="molecule type" value="Genomic_DNA"/>
</dbReference>
<protein>
    <submittedName>
        <fullName evidence="9">ATPase</fullName>
    </submittedName>
</protein>
<feature type="transmembrane region" description="Helical" evidence="8">
    <location>
        <begin position="38"/>
        <end position="55"/>
    </location>
</feature>
<evidence type="ECO:0000313" key="9">
    <source>
        <dbReference type="EMBL" id="AZI33665.1"/>
    </source>
</evidence>
<feature type="transmembrane region" description="Helical" evidence="8">
    <location>
        <begin position="311"/>
        <end position="335"/>
    </location>
</feature>
<dbReference type="RefSeq" id="WP_125025306.1">
    <property type="nucleotide sequence ID" value="NZ_CP034159.1"/>
</dbReference>
<keyword evidence="6" id="KW-0406">Ion transport</keyword>
<keyword evidence="7 8" id="KW-0472">Membrane</keyword>
<evidence type="ECO:0000313" key="10">
    <source>
        <dbReference type="Proteomes" id="UP000270185"/>
    </source>
</evidence>
<feature type="transmembrane region" description="Helical" evidence="8">
    <location>
        <begin position="544"/>
        <end position="564"/>
    </location>
</feature>
<feature type="transmembrane region" description="Helical" evidence="8">
    <location>
        <begin position="246"/>
        <end position="266"/>
    </location>
</feature>
<feature type="transmembrane region" description="Helical" evidence="8">
    <location>
        <begin position="447"/>
        <end position="466"/>
    </location>
</feature>
<accession>A0A3G8XJI1</accession>
<dbReference type="PANTHER" id="PTHR32024">
    <property type="entry name" value="TRK SYSTEM POTASSIUM UPTAKE PROTEIN TRKG-RELATED"/>
    <property type="match status" value="1"/>
</dbReference>
<evidence type="ECO:0000256" key="7">
    <source>
        <dbReference type="ARBA" id="ARBA00023136"/>
    </source>
</evidence>
<dbReference type="OrthoDB" id="9810952at2"/>
<feature type="transmembrane region" description="Helical" evidence="8">
    <location>
        <begin position="278"/>
        <end position="299"/>
    </location>
</feature>
<keyword evidence="3" id="KW-1003">Cell membrane</keyword>
<evidence type="ECO:0000256" key="3">
    <source>
        <dbReference type="ARBA" id="ARBA00022475"/>
    </source>
</evidence>
<evidence type="ECO:0000256" key="8">
    <source>
        <dbReference type="SAM" id="Phobius"/>
    </source>
</evidence>
<sequence length="583" mass="65891">MWNKKLNLFSFYTSLLAVLIMIVETGFFEEFLFRSQIIYFYDFSFILTLFNILYYNFYKKSPATRKIWPLEIIVTTLIVVYYMARFEYNFFSTRTFQFFNLRLLYVLIVLCFIRDFSSLNINFKRTFINPAQLFILSFLFIILFGTALLMMPNATVNGIKPLDALFTATSAVCVTGLIVLDTAKDFTLFGKIIIISLIQIGGLGIMTFASYFSYFFRGGSSYENQISLGEMTSSDKLGEVFNTLKIIIIITVIVEALGAVFIYSTLDLSLLDGSVNKGIFFSIFHAISAFCNAGFSTLSGNLYEPGYQFNYGLHFTVASLFIFGGLGFPIVYNVYKYVKHLIRNLFLSFFSKEKLHHTPWVINLNSRIILTTTFLLLLFGTVFIYLFEYNGALKEHSTFGALIEAFFISANNRTAGFNTVDVSLISAPTLMICIFLMWIGASPASTGGGIKTSTFAIAVLNIISLAKGKKRTEIYRREIGEHSIRRAFAIIALSLLVLGIGIFLLVIVEPDKDLLTLAFEAFSAFSTVGQSVNTTPNLSSAGKLIIIAMMFIGRVSMFSLLIAMMKREKYHNYQYPKEEILIN</sequence>
<dbReference type="GO" id="GO:0030001">
    <property type="term" value="P:metal ion transport"/>
    <property type="evidence" value="ECO:0007669"/>
    <property type="project" value="UniProtKB-ARBA"/>
</dbReference>
<keyword evidence="4 8" id="KW-0812">Transmembrane</keyword>
<feature type="transmembrane region" description="Helical" evidence="8">
    <location>
        <begin position="96"/>
        <end position="113"/>
    </location>
</feature>
<evidence type="ECO:0000256" key="5">
    <source>
        <dbReference type="ARBA" id="ARBA00022989"/>
    </source>
</evidence>
<feature type="transmembrane region" description="Helical" evidence="8">
    <location>
        <begin position="368"/>
        <end position="387"/>
    </location>
</feature>